<dbReference type="SUPFAM" id="SSF48371">
    <property type="entry name" value="ARM repeat"/>
    <property type="match status" value="1"/>
</dbReference>
<dbReference type="RefSeq" id="XP_020429074.1">
    <property type="nucleotide sequence ID" value="XM_020580487.1"/>
</dbReference>
<feature type="compositionally biased region" description="Low complexity" evidence="1">
    <location>
        <begin position="214"/>
        <end position="239"/>
    </location>
</feature>
<evidence type="ECO:0000313" key="3">
    <source>
        <dbReference type="Proteomes" id="UP000001396"/>
    </source>
</evidence>
<dbReference type="PANTHER" id="PTHR34958:SF1">
    <property type="entry name" value="ARMADILLO-LIKE HELICAL DOMAIN-CONTAINING PROTEIN"/>
    <property type="match status" value="1"/>
</dbReference>
<dbReference type="EMBL" id="ADBJ01000044">
    <property type="protein sequence ID" value="EFA76942.1"/>
    <property type="molecule type" value="Genomic_DNA"/>
</dbReference>
<dbReference type="InParanoid" id="D3BNJ1"/>
<proteinExistence type="predicted"/>
<keyword evidence="3" id="KW-1185">Reference proteome</keyword>
<gene>
    <name evidence="2" type="ORF">PPL_09694</name>
</gene>
<dbReference type="AlphaFoldDB" id="D3BNJ1"/>
<protein>
    <submittedName>
        <fullName evidence="2">Uncharacterized protein</fullName>
    </submittedName>
</protein>
<feature type="compositionally biased region" description="Low complexity" evidence="1">
    <location>
        <begin position="195"/>
        <end position="205"/>
    </location>
</feature>
<dbReference type="FunCoup" id="D3BNJ1">
    <property type="interactions" value="8"/>
</dbReference>
<dbReference type="OMA" id="TDLTYNM"/>
<evidence type="ECO:0000256" key="1">
    <source>
        <dbReference type="SAM" id="MobiDB-lite"/>
    </source>
</evidence>
<dbReference type="PANTHER" id="PTHR34958">
    <property type="entry name" value="CONDITIONAL LOSS-OF-GROWTH 1"/>
    <property type="match status" value="1"/>
</dbReference>
<feature type="region of interest" description="Disordered" evidence="1">
    <location>
        <begin position="195"/>
        <end position="243"/>
    </location>
</feature>
<reference evidence="2 3" key="1">
    <citation type="journal article" date="2011" name="Genome Res.">
        <title>Phylogeny-wide analysis of social amoeba genomes highlights ancient origins for complex intercellular communication.</title>
        <authorList>
            <person name="Heidel A.J."/>
            <person name="Lawal H.M."/>
            <person name="Felder M."/>
            <person name="Schilde C."/>
            <person name="Helps N.R."/>
            <person name="Tunggal B."/>
            <person name="Rivero F."/>
            <person name="John U."/>
            <person name="Schleicher M."/>
            <person name="Eichinger L."/>
            <person name="Platzer M."/>
            <person name="Noegel A.A."/>
            <person name="Schaap P."/>
            <person name="Gloeckner G."/>
        </authorList>
    </citation>
    <scope>NUCLEOTIDE SEQUENCE [LARGE SCALE GENOMIC DNA]</scope>
    <source>
        <strain evidence="3">ATCC 26659 / Pp 5 / PN500</strain>
    </source>
</reference>
<feature type="region of interest" description="Disordered" evidence="1">
    <location>
        <begin position="293"/>
        <end position="360"/>
    </location>
</feature>
<sequence length="1002" mass="111232">MTTNNRRFVNHIIRNVVQQNSIPDGTMPSPEAQFNLTKYFDDPNTVDLVFINMMERVRNERSHYEPVLSRILKLIKNNISLHPPSLQILHDLDLFCVGISPSANATLQKSISYIRALISNQIKQHPQYIESNTGLLISSSSSISSVSSHHSASSVTSSTLTKSSPLANNGITSSTGSNSSVIGISANSTTTATTTTTLTTMSNSTPGITSGGSHQHQPYQQHHQSNSTGAIGSSSSSVSGDRRASIGIVRTRSQSASTYISPRDDAVPSLLAQQQQQLQRSSLDLGNINVLSTSNNSSGGGTAVSSSTSTSSSPQSFNDSPIRNSLLNQTSSTTTSTPLSPTLTSNNNNNITQFSDSNNNNNTISLTNNTITNSISSGNISSTLSNLRDSTNNAGILSSSSSSNMTISPTLSRRLACQEDGYINDLMGLKCCPSKSISKNNKIHSLLTHSPFGVLKGGEIKGKDIFICPDDTNNMDPINIVQQTKKKDQEPLKISESEKQQVIKVINNPSTAQDRSIATKIFIKILLDIYCKHGVEGEKLIQSYFNSIIASPYRDARSHLFNIIFNLSIHINIYSELKLDDGSQGVIGDLQESVFSLLREVLLYCVKHEQDEKVWLEALTCIIFFVVDQGVVIRSRLHSLNSQIIAALLKYANDTSDQTKRMLIRMLCNFLYKDNNNNNNNSSSSSSVSNNNSSYMYLNEEELNNIGGIDFILRLYTTIRSNEAKNNLFVIIFDYVLQSALKSQTIADSQLTQDAPVLLELFKRADAPHYFVQLFKCIPERDFVSDFFLFTSADKNHESSFSYEDLTIKFSMKIHEHAVRYQKIDQSCEKFVSEVQDNPEKASALLQEWLFNENDELLRFNGAPDTNYSLFLNNQFVISTSLIKSINVVILQYVFSNITSADRYNETRMVLLHLLILRCNESEDLAKIGGISFFKNLMNDPCTPIAYHSSYFLLTQLEAESPEQYRSILQRLLSKARENNDENLISNPFFQVQGIIDMTHKT</sequence>
<comment type="caution">
    <text evidence="2">The sequence shown here is derived from an EMBL/GenBank/DDBJ whole genome shotgun (WGS) entry which is preliminary data.</text>
</comment>
<evidence type="ECO:0000313" key="2">
    <source>
        <dbReference type="EMBL" id="EFA76942.1"/>
    </source>
</evidence>
<dbReference type="InterPro" id="IPR016024">
    <property type="entry name" value="ARM-type_fold"/>
</dbReference>
<dbReference type="GeneID" id="31365169"/>
<accession>D3BNJ1</accession>
<name>D3BNJ1_HETP5</name>
<feature type="region of interest" description="Disordered" evidence="1">
    <location>
        <begin position="154"/>
        <end position="182"/>
    </location>
</feature>
<dbReference type="Proteomes" id="UP000001396">
    <property type="component" value="Unassembled WGS sequence"/>
</dbReference>
<organism evidence="2 3">
    <name type="scientific">Heterostelium pallidum (strain ATCC 26659 / Pp 5 / PN500)</name>
    <name type="common">Cellular slime mold</name>
    <name type="synonym">Polysphondylium pallidum</name>
    <dbReference type="NCBI Taxonomy" id="670386"/>
    <lineage>
        <taxon>Eukaryota</taxon>
        <taxon>Amoebozoa</taxon>
        <taxon>Evosea</taxon>
        <taxon>Eumycetozoa</taxon>
        <taxon>Dictyostelia</taxon>
        <taxon>Acytosteliales</taxon>
        <taxon>Acytosteliaceae</taxon>
        <taxon>Heterostelium</taxon>
    </lineage>
</organism>